<feature type="region of interest" description="Disordered" evidence="6">
    <location>
        <begin position="48"/>
        <end position="101"/>
    </location>
</feature>
<dbReference type="PANTHER" id="PTHR13316:SF0">
    <property type="entry name" value="ZINC FINGER CCHC DOMAIN-CONTAINING PROTEIN 8"/>
    <property type="match status" value="1"/>
</dbReference>
<keyword evidence="3" id="KW-0863">Zinc-finger</keyword>
<dbReference type="STRING" id="7574.A0A1S3J0M4"/>
<keyword evidence="8" id="KW-1185">Reference proteome</keyword>
<evidence type="ECO:0000256" key="5">
    <source>
        <dbReference type="ARBA" id="ARBA00023242"/>
    </source>
</evidence>
<reference evidence="9" key="1">
    <citation type="submission" date="2025-08" db="UniProtKB">
        <authorList>
            <consortium name="RefSeq"/>
        </authorList>
    </citation>
    <scope>IDENTIFICATION</scope>
    <source>
        <tissue evidence="9">Gonads</tissue>
    </source>
</reference>
<dbReference type="GO" id="GO:0008270">
    <property type="term" value="F:zinc ion binding"/>
    <property type="evidence" value="ECO:0007669"/>
    <property type="project" value="UniProtKB-KW"/>
</dbReference>
<dbReference type="PRINTS" id="PR01217">
    <property type="entry name" value="PRICHEXTENSN"/>
</dbReference>
<feature type="compositionally biased region" description="Low complexity" evidence="6">
    <location>
        <begin position="1013"/>
        <end position="1028"/>
    </location>
</feature>
<feature type="compositionally biased region" description="Polar residues" evidence="6">
    <location>
        <begin position="698"/>
        <end position="711"/>
    </location>
</feature>
<dbReference type="InterPro" id="IPR052115">
    <property type="entry name" value="NEXT_complex_subunit_ZCCHC8"/>
</dbReference>
<keyword evidence="5" id="KW-0539">Nucleus</keyword>
<feature type="region of interest" description="Disordered" evidence="6">
    <location>
        <begin position="558"/>
        <end position="590"/>
    </location>
</feature>
<feature type="compositionally biased region" description="Low complexity" evidence="6">
    <location>
        <begin position="63"/>
        <end position="72"/>
    </location>
</feature>
<dbReference type="GO" id="GO:0071013">
    <property type="term" value="C:catalytic step 2 spliceosome"/>
    <property type="evidence" value="ECO:0007669"/>
    <property type="project" value="TreeGrafter"/>
</dbReference>
<proteinExistence type="predicted"/>
<dbReference type="OrthoDB" id="8026949at2759"/>
<feature type="compositionally biased region" description="Low complexity" evidence="6">
    <location>
        <begin position="889"/>
        <end position="902"/>
    </location>
</feature>
<evidence type="ECO:0000256" key="4">
    <source>
        <dbReference type="ARBA" id="ARBA00022833"/>
    </source>
</evidence>
<dbReference type="SMART" id="SM00581">
    <property type="entry name" value="PSP"/>
    <property type="match status" value="1"/>
</dbReference>
<accession>A0A1S3J0M4</accession>
<dbReference type="GeneID" id="106169056"/>
<evidence type="ECO:0000313" key="9">
    <source>
        <dbReference type="RefSeq" id="XP_013403801.1"/>
    </source>
</evidence>
<dbReference type="Proteomes" id="UP000085678">
    <property type="component" value="Unplaced"/>
</dbReference>
<dbReference type="InterPro" id="IPR006568">
    <property type="entry name" value="PSP_pro-rich"/>
</dbReference>
<evidence type="ECO:0000259" key="7">
    <source>
        <dbReference type="SMART" id="SM00581"/>
    </source>
</evidence>
<dbReference type="KEGG" id="lak:106169056"/>
<dbReference type="Pfam" id="PF04046">
    <property type="entry name" value="PSP"/>
    <property type="match status" value="1"/>
</dbReference>
<sequence length="1091" mass="120319">MADFGDDLLFAEFEKDRLPKSKFIHKNGHREALEGTMDEELDHLDRNTRETVIKNNDDNDLNSVSEFSASSSQFKTETEQEQSDGQDGGTTKSRKSDKFSDMNLQQQLRRLEAENIKLKQYAKLLDVSRCMPEGEGPSFEVLFFNTKDSRKLHSKIEMAIGAFFEQLKNDSDIPSLKLRPYHSYPCLDNKLEADTADSKATVVGCSQYHSDFLIDQMGWPLIEDKPELTDGWDIPHYEQIFKESIPVEEEESNAPKRQKRPKAACFNCEGDHNVSECPVKKDFARINKNKREFMDKFSSPAPLQLKNGRYHIEEDPRFADFKAGVLSKDLRKALGLHRDELPPYIYQMRILGYPPGHLREAELRTSGLVMFDKHGRETNVQGDSMEDGEVDDEMDPTKVQYDAEKVVEYPGFNVPLPAGVRDEHGMPPMRIEHQKEVLVAFMANQGMKRKLEEDENNKRKKKPRYALEDMDLDESDDGSAVVPVSGEDEGIQQPGTPDVDPHSRTNSSHNYIFSTQCMSLAPLTDANTLQSQPLLSLTNPANNSHSLSIPLHLTPQQPFLTSHSFPPLDLPSHTLDPPLSPEASPNNTALLPLPAEIPLHTIFQPPLPTETPPFVPALPPLPAETPPHIPAPPPLPDNTPPHTPAPPSLPAEPPPHTPAPPPLPAETPPHTPAPPPPSLPAETPPHTPAPPHVPANTLPHTLGQNAVTANSPPHALVQNPLPANTPYYTPASFPLPANTLSNVQVPTTLSSEALAEPEPSLNSPLSFGKNLQVWTQELSVSLSTSTSEESISHNFQTLTYFEQQGPPQKFDDYQSFGDCANLQLSPNLNTKLSSVGKQVSSGCCQRYYGLYEGQCEAAGAPSPECSKTSYNLDSHMFDIGAAGIEQNPSTSSSRRSSVQSESDVQKSVQSRLSDEEFRCPGSRSGSVSHQSSCQGTREGTPSDIDDLEEQRKQLLAQIMAEEGEDSEVQVIDSCSGDESENVGQQSPPQSPDDTERGQTLEQSVAAQNTSFQSWSNTPQSQSRSSSVGLSYGTPILETSLSTPSNLPSADLFAKDITEHLPFENLPDSVGTFNKLRDLLVKVKEAKSKIKK</sequence>
<dbReference type="RefSeq" id="XP_013403801.1">
    <property type="nucleotide sequence ID" value="XM_013548347.1"/>
</dbReference>
<feature type="compositionally biased region" description="Polar residues" evidence="6">
    <location>
        <begin position="999"/>
        <end position="1012"/>
    </location>
</feature>
<organism evidence="8 9">
    <name type="scientific">Lingula anatina</name>
    <name type="common">Brachiopod</name>
    <name type="synonym">Lingula unguis</name>
    <dbReference type="NCBI Taxonomy" id="7574"/>
    <lineage>
        <taxon>Eukaryota</taxon>
        <taxon>Metazoa</taxon>
        <taxon>Spiralia</taxon>
        <taxon>Lophotrochozoa</taxon>
        <taxon>Brachiopoda</taxon>
        <taxon>Linguliformea</taxon>
        <taxon>Lingulata</taxon>
        <taxon>Lingulida</taxon>
        <taxon>Linguloidea</taxon>
        <taxon>Lingulidae</taxon>
        <taxon>Lingula</taxon>
    </lineage>
</organism>
<dbReference type="PANTHER" id="PTHR13316">
    <property type="entry name" value="ZINC FINGER, CCHC DOMAIN CONTAINING 8"/>
    <property type="match status" value="1"/>
</dbReference>
<keyword evidence="4" id="KW-0862">Zinc</keyword>
<evidence type="ECO:0000256" key="6">
    <source>
        <dbReference type="SAM" id="MobiDB-lite"/>
    </source>
</evidence>
<evidence type="ECO:0000256" key="3">
    <source>
        <dbReference type="ARBA" id="ARBA00022771"/>
    </source>
</evidence>
<feature type="domain" description="PSP proline-rich" evidence="7">
    <location>
        <begin position="318"/>
        <end position="370"/>
    </location>
</feature>
<evidence type="ECO:0000256" key="1">
    <source>
        <dbReference type="ARBA" id="ARBA00004123"/>
    </source>
</evidence>
<dbReference type="GO" id="GO:0003723">
    <property type="term" value="F:RNA binding"/>
    <property type="evidence" value="ECO:0007669"/>
    <property type="project" value="TreeGrafter"/>
</dbReference>
<comment type="subcellular location">
    <subcellularLocation>
        <location evidence="1">Nucleus</location>
    </subcellularLocation>
</comment>
<gene>
    <name evidence="9" type="primary">LOC106169056</name>
</gene>
<feature type="compositionally biased region" description="Basic and acidic residues" evidence="6">
    <location>
        <begin position="48"/>
        <end position="57"/>
    </location>
</feature>
<dbReference type="InParanoid" id="A0A1S3J0M4"/>
<feature type="compositionally biased region" description="Acidic residues" evidence="6">
    <location>
        <begin position="468"/>
        <end position="477"/>
    </location>
</feature>
<feature type="region of interest" description="Disordered" evidence="6">
    <location>
        <begin position="448"/>
        <end position="508"/>
    </location>
</feature>
<evidence type="ECO:0000313" key="8">
    <source>
        <dbReference type="Proteomes" id="UP000085678"/>
    </source>
</evidence>
<evidence type="ECO:0000256" key="2">
    <source>
        <dbReference type="ARBA" id="ARBA00022723"/>
    </source>
</evidence>
<name>A0A1S3J0M4_LINAN</name>
<feature type="compositionally biased region" description="Low complexity" evidence="6">
    <location>
        <begin position="922"/>
        <end position="932"/>
    </location>
</feature>
<feature type="region of interest" description="Disordered" evidence="6">
    <location>
        <begin position="961"/>
        <end position="1028"/>
    </location>
</feature>
<dbReference type="AlphaFoldDB" id="A0A1S3J0M4"/>
<feature type="region of interest" description="Disordered" evidence="6">
    <location>
        <begin position="883"/>
        <end position="945"/>
    </location>
</feature>
<keyword evidence="2" id="KW-0479">Metal-binding</keyword>
<protein>
    <submittedName>
        <fullName evidence="9">Uncharacterized protein LOC106169056</fullName>
    </submittedName>
</protein>
<feature type="region of interest" description="Disordered" evidence="6">
    <location>
        <begin position="602"/>
        <end position="721"/>
    </location>
</feature>
<feature type="compositionally biased region" description="Pro residues" evidence="6">
    <location>
        <begin position="605"/>
        <end position="693"/>
    </location>
</feature>